<evidence type="ECO:0000256" key="3">
    <source>
        <dbReference type="ARBA" id="ARBA00023163"/>
    </source>
</evidence>
<sequence length="645" mass="74453">MKCHYREIRLSRVRSRPINKHTIYRKQATITSGWASMSEEVARTRSTTPTDVPGPRAREFTLDLPRIPSIEFPLKVSQSQESIEKVINMCGGLPKVRRALAAHSDSSHDLELRLNDGSEEDGRPQFFNEHPIIGKRVQQRDEAIVLKISMPRGTMERNDGDVRKALASLPASKVKAVPVAILHNTVRFREMSDFQVRLDNNPSAKEFNDSFGTLNWEKFKKFVETIPDYDDKPFENIGKVVFDRASVCPSSDFQLPPIPRFSMVGLPFIYKYRSNPYATKTASGESKVVGTYIKNYQQFVHDFSPSVSVPLTPHPELVKQYELAKKTKVYPGSKSDSKFYEKLEQCLPILTELFNRRHVWIKRHIDGIIPQDLHVVLKIALSLVSYRFTKGPWRNTYIKLGVDPRSSNEYAKYQTEYFKIERRLLRNTAVRKNVPDPPERFYRTNTPNDIDSRFRFDGKQIPWYLMLQIDLLTDEPNIKEVFQNAVYLDTPKELTGWFSELDLTKIRKIVKYELGCMVQGNYEFNEHKLKYFKVMLYVKETLSSKDGDGDVHMTDEKEDAEDEDEDNGVETGELDETVLQADEEDEDEIPMHRALTQPEGSEDSDEFSIKTASFKEIVERIARSDPETADYLAKDLDGFVLETQI</sequence>
<dbReference type="GO" id="GO:0000127">
    <property type="term" value="C:transcription factor TFIIIC complex"/>
    <property type="evidence" value="ECO:0000318"/>
    <property type="project" value="GO_Central"/>
</dbReference>
<dbReference type="EMBL" id="AE016817">
    <property type="protein sequence ID" value="AAS51544.2"/>
    <property type="molecule type" value="Genomic_DNA"/>
</dbReference>
<evidence type="ECO:0000259" key="7">
    <source>
        <dbReference type="Pfam" id="PF17682"/>
    </source>
</evidence>
<reference evidence="9" key="2">
    <citation type="journal article" date="2013" name="G3 (Bethesda)">
        <title>Genomes of Ashbya fungi isolated from insects reveal four mating-type loci, numerous translocations, lack of transposons, and distinct gene duplications.</title>
        <authorList>
            <person name="Dietrich F.S."/>
            <person name="Voegeli S."/>
            <person name="Kuo S."/>
            <person name="Philippsen P."/>
        </authorList>
    </citation>
    <scope>GENOME REANNOTATION</scope>
    <source>
        <strain evidence="9">ATCC 10895 / CBS 109.51 / FGSC 9923 / NRRL Y-1056</strain>
    </source>
</reference>
<dbReference type="GO" id="GO:0001003">
    <property type="term" value="F:RNA polymerase III type 2 promoter sequence-specific DNA binding"/>
    <property type="evidence" value="ECO:0007669"/>
    <property type="project" value="EnsemblFungi"/>
</dbReference>
<dbReference type="GO" id="GO:0001002">
    <property type="term" value="F:RNA polymerase III type 1 promoter sequence-specific DNA binding"/>
    <property type="evidence" value="ECO:0007669"/>
    <property type="project" value="EnsemblFungi"/>
</dbReference>
<dbReference type="OMA" id="PWRNTYI"/>
<dbReference type="GO" id="GO:0008301">
    <property type="term" value="F:DNA binding, bending"/>
    <property type="evidence" value="ECO:0007669"/>
    <property type="project" value="EnsemblFungi"/>
</dbReference>
<dbReference type="Pfam" id="PF17682">
    <property type="entry name" value="Tau95_N"/>
    <property type="match status" value="1"/>
</dbReference>
<feature type="domain" description="Transcription factor IIIC subunit Tfc1/Sfc1 triple barrel" evidence="7">
    <location>
        <begin position="69"/>
        <end position="196"/>
    </location>
</feature>
<keyword evidence="2" id="KW-0238">DNA-binding</keyword>
<feature type="region of interest" description="Disordered" evidence="5">
    <location>
        <begin position="547"/>
        <end position="608"/>
    </location>
</feature>
<dbReference type="KEGG" id="ago:AGOS_ADL376W"/>
<dbReference type="InterPro" id="IPR019136">
    <property type="entry name" value="TF_IIIC_su-5_HTH"/>
</dbReference>
<accession>Q75BE0</accession>
<gene>
    <name evidence="8" type="ORF">AGOS_ADL376W</name>
</gene>
<keyword evidence="9" id="KW-1185">Reference proteome</keyword>
<dbReference type="GO" id="GO:0005634">
    <property type="term" value="C:nucleus"/>
    <property type="evidence" value="ECO:0007669"/>
    <property type="project" value="UniProtKB-SubCell"/>
</dbReference>
<organism evidence="8 9">
    <name type="scientific">Eremothecium gossypii (strain ATCC 10895 / CBS 109.51 / FGSC 9923 / NRRL Y-1056)</name>
    <name type="common">Yeast</name>
    <name type="synonym">Ashbya gossypii</name>
    <dbReference type="NCBI Taxonomy" id="284811"/>
    <lineage>
        <taxon>Eukaryota</taxon>
        <taxon>Fungi</taxon>
        <taxon>Dikarya</taxon>
        <taxon>Ascomycota</taxon>
        <taxon>Saccharomycotina</taxon>
        <taxon>Saccharomycetes</taxon>
        <taxon>Saccharomycetales</taxon>
        <taxon>Saccharomycetaceae</taxon>
        <taxon>Eremothecium</taxon>
    </lineage>
</organism>
<keyword evidence="3" id="KW-0804">Transcription</keyword>
<evidence type="ECO:0000256" key="4">
    <source>
        <dbReference type="ARBA" id="ARBA00023242"/>
    </source>
</evidence>
<dbReference type="Pfam" id="PF09734">
    <property type="entry name" value="Tau95"/>
    <property type="match status" value="1"/>
</dbReference>
<comment type="subcellular location">
    <subcellularLocation>
        <location evidence="1">Nucleus</location>
    </subcellularLocation>
</comment>
<dbReference type="FunCoup" id="Q75BE0">
    <property type="interactions" value="51"/>
</dbReference>
<dbReference type="InterPro" id="IPR041499">
    <property type="entry name" value="Tfc1/Sfc1_N"/>
</dbReference>
<evidence type="ECO:0000259" key="6">
    <source>
        <dbReference type="Pfam" id="PF09734"/>
    </source>
</evidence>
<evidence type="ECO:0000256" key="1">
    <source>
        <dbReference type="ARBA" id="ARBA00004123"/>
    </source>
</evidence>
<dbReference type="Proteomes" id="UP000000591">
    <property type="component" value="Chromosome IV"/>
</dbReference>
<proteinExistence type="predicted"/>
<dbReference type="OrthoDB" id="5598268at2759"/>
<dbReference type="RefSeq" id="NP_983720.2">
    <property type="nucleotide sequence ID" value="NM_209073.2"/>
</dbReference>
<dbReference type="PANTHER" id="PTHR13230">
    <property type="entry name" value="GENERAL TRANSCRIPTION FACTOR IIIC, POLYPEPTIDE 5"/>
    <property type="match status" value="1"/>
</dbReference>
<name>Q75BE0_EREGS</name>
<feature type="compositionally biased region" description="Acidic residues" evidence="5">
    <location>
        <begin position="556"/>
        <end position="588"/>
    </location>
</feature>
<evidence type="ECO:0000313" key="8">
    <source>
        <dbReference type="EMBL" id="AAS51544.2"/>
    </source>
</evidence>
<evidence type="ECO:0000313" key="9">
    <source>
        <dbReference type="Proteomes" id="UP000000591"/>
    </source>
</evidence>
<dbReference type="InterPro" id="IPR040454">
    <property type="entry name" value="TF_IIIC_Tfc1/Sfc1"/>
</dbReference>
<dbReference type="GO" id="GO:0042791">
    <property type="term" value="P:5S class rRNA transcription by RNA polymerase III"/>
    <property type="evidence" value="ECO:0007669"/>
    <property type="project" value="EnsemblFungi"/>
</dbReference>
<dbReference type="STRING" id="284811.Q75BE0"/>
<dbReference type="AlphaFoldDB" id="Q75BE0"/>
<dbReference type="FunFam" id="3.30.200.160:FF:000005">
    <property type="entry name" value="TFC1-like protein"/>
    <property type="match status" value="1"/>
</dbReference>
<reference evidence="8 9" key="1">
    <citation type="journal article" date="2004" name="Science">
        <title>The Ashbya gossypii genome as a tool for mapping the ancient Saccharomyces cerevisiae genome.</title>
        <authorList>
            <person name="Dietrich F.S."/>
            <person name="Voegeli S."/>
            <person name="Brachat S."/>
            <person name="Lerch A."/>
            <person name="Gates K."/>
            <person name="Steiner S."/>
            <person name="Mohr C."/>
            <person name="Pohlmann R."/>
            <person name="Luedi P."/>
            <person name="Choi S."/>
            <person name="Wing R.A."/>
            <person name="Flavier A."/>
            <person name="Gaffney T.D."/>
            <person name="Philippsen P."/>
        </authorList>
    </citation>
    <scope>NUCLEOTIDE SEQUENCE [LARGE SCALE GENOMIC DNA]</scope>
    <source>
        <strain evidence="9">ATCC 10895 / CBS 109.51 / FGSC 9923 / NRRL Y-1056</strain>
    </source>
</reference>
<feature type="domain" description="Transcription factor IIIC subunit 5 HTH" evidence="6">
    <location>
        <begin position="256"/>
        <end position="419"/>
    </location>
</feature>
<dbReference type="InterPro" id="IPR042536">
    <property type="entry name" value="TFIIIC_tauA_Sfc1"/>
</dbReference>
<protein>
    <submittedName>
        <fullName evidence="8">ADL376Wp</fullName>
    </submittedName>
</protein>
<dbReference type="GeneID" id="4619855"/>
<dbReference type="Gene3D" id="3.30.200.160">
    <property type="entry name" value="TFIIIC, subcomplex tauA, subunit Sfc1, barrel domain"/>
    <property type="match status" value="1"/>
</dbReference>
<evidence type="ECO:0000256" key="5">
    <source>
        <dbReference type="SAM" id="MobiDB-lite"/>
    </source>
</evidence>
<dbReference type="HOGENOM" id="CLU_020038_0_0_1"/>
<keyword evidence="4" id="KW-0539">Nucleus</keyword>
<evidence type="ECO:0000256" key="2">
    <source>
        <dbReference type="ARBA" id="ARBA00023125"/>
    </source>
</evidence>
<dbReference type="PANTHER" id="PTHR13230:SF5">
    <property type="entry name" value="GENERAL TRANSCRIPTION FACTOR 3C POLYPEPTIDE 5"/>
    <property type="match status" value="1"/>
</dbReference>
<dbReference type="GO" id="GO:0006384">
    <property type="term" value="P:transcription initiation at RNA polymerase III promoter"/>
    <property type="evidence" value="ECO:0007669"/>
    <property type="project" value="InterPro"/>
</dbReference>
<dbReference type="eggNOG" id="KOG2473">
    <property type="taxonomic scope" value="Eukaryota"/>
</dbReference>
<dbReference type="InParanoid" id="Q75BE0"/>